<dbReference type="InterPro" id="IPR007627">
    <property type="entry name" value="RNA_pol_sigma70_r2"/>
</dbReference>
<dbReference type="SUPFAM" id="SSF88659">
    <property type="entry name" value="Sigma3 and sigma4 domains of RNA polymerase sigma factors"/>
    <property type="match status" value="1"/>
</dbReference>
<dbReference type="InterPro" id="IPR013324">
    <property type="entry name" value="RNA_pol_sigma_r3/r4-like"/>
</dbReference>
<dbReference type="AlphaFoldDB" id="A0A7J0A3B3"/>
<dbReference type="InterPro" id="IPR014327">
    <property type="entry name" value="RNA_pol_sigma70_bacteroid"/>
</dbReference>
<gene>
    <name evidence="6" type="primary">sigK_2</name>
    <name evidence="6" type="ORF">IMSAGC001_02188</name>
</gene>
<evidence type="ECO:0000256" key="1">
    <source>
        <dbReference type="ARBA" id="ARBA00010641"/>
    </source>
</evidence>
<feature type="domain" description="HTH luxR-type" evidence="5">
    <location>
        <begin position="131"/>
        <end position="195"/>
    </location>
</feature>
<evidence type="ECO:0000256" key="4">
    <source>
        <dbReference type="ARBA" id="ARBA00023163"/>
    </source>
</evidence>
<comment type="caution">
    <text evidence="6">The sequence shown here is derived from an EMBL/GenBank/DDBJ whole genome shotgun (WGS) entry which is preliminary data.</text>
</comment>
<dbReference type="GO" id="GO:0006352">
    <property type="term" value="P:DNA-templated transcription initiation"/>
    <property type="evidence" value="ECO:0007669"/>
    <property type="project" value="InterPro"/>
</dbReference>
<evidence type="ECO:0000313" key="6">
    <source>
        <dbReference type="EMBL" id="GFH86777.1"/>
    </source>
</evidence>
<dbReference type="InterPro" id="IPR039425">
    <property type="entry name" value="RNA_pol_sigma-70-like"/>
</dbReference>
<accession>A0A7J0A3B3</accession>
<keyword evidence="4" id="KW-0804">Transcription</keyword>
<evidence type="ECO:0000259" key="5">
    <source>
        <dbReference type="SMART" id="SM00421"/>
    </source>
</evidence>
<dbReference type="Gene3D" id="1.10.10.10">
    <property type="entry name" value="Winged helix-like DNA-binding domain superfamily/Winged helix DNA-binding domain"/>
    <property type="match status" value="1"/>
</dbReference>
<evidence type="ECO:0000256" key="3">
    <source>
        <dbReference type="ARBA" id="ARBA00023082"/>
    </source>
</evidence>
<dbReference type="NCBIfam" id="TIGR02985">
    <property type="entry name" value="Sig70_bacteroi1"/>
    <property type="match status" value="1"/>
</dbReference>
<dbReference type="Proteomes" id="UP000491181">
    <property type="component" value="Unassembled WGS sequence"/>
</dbReference>
<dbReference type="PANTHER" id="PTHR43133:SF46">
    <property type="entry name" value="RNA POLYMERASE SIGMA-70 FACTOR ECF SUBFAMILY"/>
    <property type="match status" value="1"/>
</dbReference>
<dbReference type="InterPro" id="IPR036388">
    <property type="entry name" value="WH-like_DNA-bd_sf"/>
</dbReference>
<protein>
    <submittedName>
        <fullName evidence="6">ECF RNA polymerase sigma factor SigK</fullName>
    </submittedName>
</protein>
<proteinExistence type="inferred from homology"/>
<keyword evidence="2" id="KW-0805">Transcription regulation</keyword>
<dbReference type="InterPro" id="IPR000792">
    <property type="entry name" value="Tscrpt_reg_LuxR_C"/>
</dbReference>
<comment type="similarity">
    <text evidence="1">Belongs to the sigma-70 factor family. ECF subfamily.</text>
</comment>
<sequence>MCATNIPGNERSLIIRLIAGDEDAFCELYAAYKNRLIYFAMRFLKSREYAEDIFQDAFTVIWESRRFINPDTSFSSYLYTIMRNRILNQLREQASEDRLKEQILSQAIDYSNETNNAIIANDLQKLVFQALEQLTSRQREIFEMSREKQMSHKEIAEALGISINTVQEHISSSLRSLRTYLEKHSITGTDLILLLNCLTDNPANKIEITRTENLPNNTTDINNREGFSTDMIGMNHNYPEASYEEGAEIIQTHKDYTQELLYFYKTVPRTKR</sequence>
<dbReference type="EMBL" id="BLLS01000057">
    <property type="protein sequence ID" value="GFH86777.1"/>
    <property type="molecule type" value="Genomic_DNA"/>
</dbReference>
<evidence type="ECO:0000313" key="7">
    <source>
        <dbReference type="Proteomes" id="UP000491181"/>
    </source>
</evidence>
<reference evidence="6 7" key="1">
    <citation type="journal article" date="2020" name="Microbiome">
        <title>Single-cell genomics of uncultured bacteria reveals dietary fiber responders in the mouse gut microbiota.</title>
        <authorList>
            <person name="Chijiiwa R."/>
            <person name="Hosokawa M."/>
            <person name="Kogawa M."/>
            <person name="Nishikawa Y."/>
            <person name="Ide K."/>
            <person name="Sakanashi C."/>
            <person name="Takahashi K."/>
            <person name="Takeyama H."/>
        </authorList>
    </citation>
    <scope>NUCLEOTIDE SEQUENCE [LARGE SCALE GENOMIC DNA]</scope>
    <source>
        <strain evidence="6">IMSAGC_001</strain>
    </source>
</reference>
<dbReference type="NCBIfam" id="TIGR02937">
    <property type="entry name" value="sigma70-ECF"/>
    <property type="match status" value="1"/>
</dbReference>
<dbReference type="InterPro" id="IPR013325">
    <property type="entry name" value="RNA_pol_sigma_r2"/>
</dbReference>
<evidence type="ECO:0000256" key="2">
    <source>
        <dbReference type="ARBA" id="ARBA00023015"/>
    </source>
</evidence>
<dbReference type="PANTHER" id="PTHR43133">
    <property type="entry name" value="RNA POLYMERASE ECF-TYPE SIGMA FACTO"/>
    <property type="match status" value="1"/>
</dbReference>
<dbReference type="CDD" id="cd06171">
    <property type="entry name" value="Sigma70_r4"/>
    <property type="match status" value="1"/>
</dbReference>
<dbReference type="Pfam" id="PF04542">
    <property type="entry name" value="Sigma70_r2"/>
    <property type="match status" value="1"/>
</dbReference>
<name>A0A7J0A3B3_9BACE</name>
<dbReference type="GO" id="GO:0016987">
    <property type="term" value="F:sigma factor activity"/>
    <property type="evidence" value="ECO:0007669"/>
    <property type="project" value="UniProtKB-KW"/>
</dbReference>
<dbReference type="InterPro" id="IPR014284">
    <property type="entry name" value="RNA_pol_sigma-70_dom"/>
</dbReference>
<dbReference type="Pfam" id="PF08281">
    <property type="entry name" value="Sigma70_r4_2"/>
    <property type="match status" value="1"/>
</dbReference>
<dbReference type="InterPro" id="IPR013249">
    <property type="entry name" value="RNA_pol_sigma70_r4_t2"/>
</dbReference>
<dbReference type="SUPFAM" id="SSF88946">
    <property type="entry name" value="Sigma2 domain of RNA polymerase sigma factors"/>
    <property type="match status" value="1"/>
</dbReference>
<organism evidence="6 7">
    <name type="scientific">Bacteroides acidifaciens</name>
    <dbReference type="NCBI Taxonomy" id="85831"/>
    <lineage>
        <taxon>Bacteria</taxon>
        <taxon>Pseudomonadati</taxon>
        <taxon>Bacteroidota</taxon>
        <taxon>Bacteroidia</taxon>
        <taxon>Bacteroidales</taxon>
        <taxon>Bacteroidaceae</taxon>
        <taxon>Bacteroides</taxon>
    </lineage>
</organism>
<keyword evidence="3" id="KW-0731">Sigma factor</keyword>
<dbReference type="Gene3D" id="1.10.1740.10">
    <property type="match status" value="1"/>
</dbReference>
<dbReference type="GO" id="GO:0003677">
    <property type="term" value="F:DNA binding"/>
    <property type="evidence" value="ECO:0007669"/>
    <property type="project" value="InterPro"/>
</dbReference>
<dbReference type="SMART" id="SM00421">
    <property type="entry name" value="HTH_LUXR"/>
    <property type="match status" value="1"/>
</dbReference>